<keyword evidence="6" id="KW-0812">Transmembrane</keyword>
<keyword evidence="8" id="KW-0675">Receptor</keyword>
<dbReference type="Proteomes" id="UP000786811">
    <property type="component" value="Unassembled WGS sequence"/>
</dbReference>
<sequence length="630" mass="71184">MATRSNLFPALSIVLLLSMTITTIETSGDLCPAICKCEDEFLRASCAYANLEVVPIQLNPEIHHLDLSINRITSLNLGFGFYNNLESLDLSYNILHTLGSDNFLLQTHMEILNVSNNNLRTIGRNSLRGLESLRIFDVNNNNITEMDSAAFRHTSELEDLNLSGNSLTSLPNDLFKNLHKIRNLKLNRNSLLEVPANNLHLVPSLENLELSDNLIQEISRDSLPTLRSLMSLNLANNLIQIINEEAFQRLPALVYLNLKGNNLTYVPTSALSHLSLLSNLILSRNPLEQLDNLAFRNLFELKTIDLRECTILYIKSRAFADNVNLEKIFLDGNHDLRHLPSRILYSARYLTTVSLRHCNLSSLEPTHFPVDGLNLLQIGGNPLICNCSLHWLWNVIHTTEENNGSKLFVDRGEIFCADDVFNGKLLMNLTESSLRCRLSSLYLSLLAAGCLTAAAIILILAGYITRNNRRKKTFNRPTRPELLVYVGLNEDVPKRTLVHSPINVDLYRSPLSSSSRRVSNVQRSSNNHNDMSSASFYQTQHDRDLTLDDNTFNEPIENLNRCRNSDMENLGAVNNDPNLQKSEVYDNSSVYGVQNSNLRCQKSSTDSDYEYEYYSSPMVLSAQKPHIVFV</sequence>
<dbReference type="OrthoDB" id="2190652at2759"/>
<keyword evidence="1" id="KW-0433">Leucine-rich repeat</keyword>
<dbReference type="Gene3D" id="3.80.10.10">
    <property type="entry name" value="Ribonuclease Inhibitor"/>
    <property type="match status" value="2"/>
</dbReference>
<feature type="signal peptide" evidence="7">
    <location>
        <begin position="1"/>
        <end position="26"/>
    </location>
</feature>
<dbReference type="InterPro" id="IPR003591">
    <property type="entry name" value="Leu-rich_rpt_typical-subtyp"/>
</dbReference>
<evidence type="ECO:0000313" key="9">
    <source>
        <dbReference type="Proteomes" id="UP000786811"/>
    </source>
</evidence>
<evidence type="ECO:0000256" key="4">
    <source>
        <dbReference type="ARBA" id="ARBA00023180"/>
    </source>
</evidence>
<dbReference type="GO" id="GO:0005886">
    <property type="term" value="C:plasma membrane"/>
    <property type="evidence" value="ECO:0007669"/>
    <property type="project" value="TreeGrafter"/>
</dbReference>
<comment type="caution">
    <text evidence="8">The sequence shown here is derived from an EMBL/GenBank/DDBJ whole genome shotgun (WGS) entry which is preliminary data.</text>
</comment>
<organism evidence="8 9">
    <name type="scientific">Cotesia congregata</name>
    <name type="common">Parasitoid wasp</name>
    <name type="synonym">Apanteles congregatus</name>
    <dbReference type="NCBI Taxonomy" id="51543"/>
    <lineage>
        <taxon>Eukaryota</taxon>
        <taxon>Metazoa</taxon>
        <taxon>Ecdysozoa</taxon>
        <taxon>Arthropoda</taxon>
        <taxon>Hexapoda</taxon>
        <taxon>Insecta</taxon>
        <taxon>Pterygota</taxon>
        <taxon>Neoptera</taxon>
        <taxon>Endopterygota</taxon>
        <taxon>Hymenoptera</taxon>
        <taxon>Apocrita</taxon>
        <taxon>Ichneumonoidea</taxon>
        <taxon>Braconidae</taxon>
        <taxon>Microgastrinae</taxon>
        <taxon>Cotesia</taxon>
    </lineage>
</organism>
<feature type="region of interest" description="Disordered" evidence="5">
    <location>
        <begin position="515"/>
        <end position="534"/>
    </location>
</feature>
<proteinExistence type="predicted"/>
<dbReference type="EMBL" id="CAJNRD030001117">
    <property type="protein sequence ID" value="CAG5079103.1"/>
    <property type="molecule type" value="Genomic_DNA"/>
</dbReference>
<keyword evidence="6" id="KW-1133">Transmembrane helix</keyword>
<evidence type="ECO:0000256" key="5">
    <source>
        <dbReference type="SAM" id="MobiDB-lite"/>
    </source>
</evidence>
<dbReference type="Pfam" id="PF13855">
    <property type="entry name" value="LRR_8"/>
    <property type="match status" value="3"/>
</dbReference>
<evidence type="ECO:0000256" key="2">
    <source>
        <dbReference type="ARBA" id="ARBA00022729"/>
    </source>
</evidence>
<protein>
    <submittedName>
        <fullName evidence="8">Similar to lgr4: Leucine-rich repeat-containing G-protein coupled receptor 4 (Danio rerio)</fullName>
    </submittedName>
</protein>
<dbReference type="PANTHER" id="PTHR24366">
    <property type="entry name" value="IG(IMMUNOGLOBULIN) AND LRR(LEUCINE RICH REPEAT) DOMAINS"/>
    <property type="match status" value="1"/>
</dbReference>
<gene>
    <name evidence="8" type="ORF">HICCMSTLAB_LOCUS2923</name>
</gene>
<dbReference type="GO" id="GO:0007616">
    <property type="term" value="P:long-term memory"/>
    <property type="evidence" value="ECO:0007669"/>
    <property type="project" value="TreeGrafter"/>
</dbReference>
<keyword evidence="6" id="KW-0472">Membrane</keyword>
<dbReference type="PROSITE" id="PS51450">
    <property type="entry name" value="LRR"/>
    <property type="match status" value="3"/>
</dbReference>
<feature type="transmembrane region" description="Helical" evidence="6">
    <location>
        <begin position="441"/>
        <end position="464"/>
    </location>
</feature>
<keyword evidence="4" id="KW-0325">Glycoprotein</keyword>
<evidence type="ECO:0000256" key="6">
    <source>
        <dbReference type="SAM" id="Phobius"/>
    </source>
</evidence>
<dbReference type="SUPFAM" id="SSF52058">
    <property type="entry name" value="L domain-like"/>
    <property type="match status" value="1"/>
</dbReference>
<reference evidence="8" key="1">
    <citation type="submission" date="2021-04" db="EMBL/GenBank/DDBJ databases">
        <authorList>
            <person name="Chebbi M.A.C M."/>
        </authorList>
    </citation>
    <scope>NUCLEOTIDE SEQUENCE</scope>
</reference>
<evidence type="ECO:0000256" key="1">
    <source>
        <dbReference type="ARBA" id="ARBA00022614"/>
    </source>
</evidence>
<accession>A0A8J2H6K9</accession>
<name>A0A8J2H6K9_COTCN</name>
<dbReference type="FunFam" id="3.80.10.10:FF:000770">
    <property type="entry name" value="Uncharacterized protein"/>
    <property type="match status" value="1"/>
</dbReference>
<evidence type="ECO:0000256" key="7">
    <source>
        <dbReference type="SAM" id="SignalP"/>
    </source>
</evidence>
<dbReference type="InterPro" id="IPR032675">
    <property type="entry name" value="LRR_dom_sf"/>
</dbReference>
<dbReference type="AlphaFoldDB" id="A0A8J2H6K9"/>
<dbReference type="PANTHER" id="PTHR24366:SF158">
    <property type="entry name" value="PLATELET GLYCOPROTEIN IB ALPHA CHAIN-LIKE-RELATED"/>
    <property type="match status" value="1"/>
</dbReference>
<keyword evidence="2 7" id="KW-0732">Signal</keyword>
<feature type="chain" id="PRO_5035234365" evidence="7">
    <location>
        <begin position="27"/>
        <end position="630"/>
    </location>
</feature>
<evidence type="ECO:0000313" key="8">
    <source>
        <dbReference type="EMBL" id="CAG5079103.1"/>
    </source>
</evidence>
<dbReference type="InterPro" id="IPR001611">
    <property type="entry name" value="Leu-rich_rpt"/>
</dbReference>
<keyword evidence="9" id="KW-1185">Reference proteome</keyword>
<feature type="compositionally biased region" description="Low complexity" evidence="5">
    <location>
        <begin position="515"/>
        <end position="529"/>
    </location>
</feature>
<dbReference type="SMART" id="SM00369">
    <property type="entry name" value="LRR_TYP"/>
    <property type="match status" value="8"/>
</dbReference>
<keyword evidence="3" id="KW-0677">Repeat</keyword>
<evidence type="ECO:0000256" key="3">
    <source>
        <dbReference type="ARBA" id="ARBA00022737"/>
    </source>
</evidence>